<dbReference type="PANTHER" id="PTHR39185">
    <property type="entry name" value="SWARMING MOTILITY PROTEIN SWRD"/>
    <property type="match status" value="1"/>
</dbReference>
<proteinExistence type="predicted"/>
<accession>A8MHE6</accession>
<dbReference type="Pfam" id="PF06289">
    <property type="entry name" value="FlbD"/>
    <property type="match status" value="1"/>
</dbReference>
<dbReference type="AlphaFoldDB" id="A8MHE6"/>
<dbReference type="KEGG" id="aoe:Clos_1489"/>
<dbReference type="InterPro" id="IPR009384">
    <property type="entry name" value="SwrD-like"/>
</dbReference>
<evidence type="ECO:0000313" key="1">
    <source>
        <dbReference type="EMBL" id="ABW19033.1"/>
    </source>
</evidence>
<gene>
    <name evidence="1" type="ordered locus">Clos_1489</name>
</gene>
<keyword evidence="2" id="KW-1185">Reference proteome</keyword>
<dbReference type="HOGENOM" id="CLU_173020_1_0_9"/>
<keyword evidence="1" id="KW-0969">Cilium</keyword>
<reference evidence="2" key="1">
    <citation type="submission" date="2007-10" db="EMBL/GenBank/DDBJ databases">
        <title>Complete genome of Alkaliphilus oremlandii OhILAs.</title>
        <authorList>
            <person name="Copeland A."/>
            <person name="Lucas S."/>
            <person name="Lapidus A."/>
            <person name="Barry K."/>
            <person name="Detter J.C."/>
            <person name="Glavina del Rio T."/>
            <person name="Hammon N."/>
            <person name="Israni S."/>
            <person name="Dalin E."/>
            <person name="Tice H."/>
            <person name="Pitluck S."/>
            <person name="Chain P."/>
            <person name="Malfatti S."/>
            <person name="Shin M."/>
            <person name="Vergez L."/>
            <person name="Schmutz J."/>
            <person name="Larimer F."/>
            <person name="Land M."/>
            <person name="Hauser L."/>
            <person name="Kyrpides N."/>
            <person name="Mikhailova N."/>
            <person name="Stolz J.F."/>
            <person name="Dawson A."/>
            <person name="Fisher E."/>
            <person name="Crable B."/>
            <person name="Perera E."/>
            <person name="Lisak J."/>
            <person name="Ranganathan M."/>
            <person name="Basu P."/>
            <person name="Richardson P."/>
        </authorList>
    </citation>
    <scope>NUCLEOTIDE SEQUENCE [LARGE SCALE GENOMIC DNA]</scope>
    <source>
        <strain evidence="2">OhILAs</strain>
    </source>
</reference>
<name>A8MHE6_ALKOO</name>
<sequence length="71" mass="8462">MDEMIYLTRMNKTEFILNIDLIEIIEETPDTVITLTNGHKMIVIESADEIINRVIQYKRKVFIHDIDIKNR</sequence>
<evidence type="ECO:0000313" key="2">
    <source>
        <dbReference type="Proteomes" id="UP000000269"/>
    </source>
</evidence>
<organism evidence="1 2">
    <name type="scientific">Alkaliphilus oremlandii (strain OhILAs)</name>
    <name type="common">Clostridium oremlandii (strain OhILAs)</name>
    <dbReference type="NCBI Taxonomy" id="350688"/>
    <lineage>
        <taxon>Bacteria</taxon>
        <taxon>Bacillati</taxon>
        <taxon>Bacillota</taxon>
        <taxon>Clostridia</taxon>
        <taxon>Peptostreptococcales</taxon>
        <taxon>Natronincolaceae</taxon>
        <taxon>Alkaliphilus</taxon>
    </lineage>
</organism>
<dbReference type="RefSeq" id="WP_012159345.1">
    <property type="nucleotide sequence ID" value="NC_009922.1"/>
</dbReference>
<dbReference type="STRING" id="350688.Clos_1489"/>
<keyword evidence="1" id="KW-0282">Flagellum</keyword>
<dbReference type="EMBL" id="CP000853">
    <property type="protein sequence ID" value="ABW19033.1"/>
    <property type="molecule type" value="Genomic_DNA"/>
</dbReference>
<dbReference type="Proteomes" id="UP000000269">
    <property type="component" value="Chromosome"/>
</dbReference>
<dbReference type="PANTHER" id="PTHR39185:SF1">
    <property type="entry name" value="SWARMING MOTILITY PROTEIN SWRD"/>
    <property type="match status" value="1"/>
</dbReference>
<protein>
    <submittedName>
        <fullName evidence="1">Flagellar FlbD family protein</fullName>
    </submittedName>
</protein>
<dbReference type="eggNOG" id="COG1582">
    <property type="taxonomic scope" value="Bacteria"/>
</dbReference>
<keyword evidence="1" id="KW-0966">Cell projection</keyword>